<dbReference type="RefSeq" id="WP_146926659.1">
    <property type="nucleotide sequence ID" value="NZ_BAPU01000015.1"/>
</dbReference>
<protein>
    <submittedName>
        <fullName evidence="2">Uncharacterized protein</fullName>
    </submittedName>
</protein>
<feature type="compositionally biased region" description="Polar residues" evidence="1">
    <location>
        <begin position="1"/>
        <end position="20"/>
    </location>
</feature>
<dbReference type="EMBL" id="BJVS01000007">
    <property type="protein sequence ID" value="GEL54465.1"/>
    <property type="molecule type" value="Genomic_DNA"/>
</dbReference>
<feature type="compositionally biased region" description="Polar residues" evidence="1">
    <location>
        <begin position="415"/>
        <end position="434"/>
    </location>
</feature>
<feature type="compositionally biased region" description="Basic and acidic residues" evidence="1">
    <location>
        <begin position="225"/>
        <end position="235"/>
    </location>
</feature>
<name>A0AAN4R492_9PROT</name>
<feature type="region of interest" description="Disordered" evidence="1">
    <location>
        <begin position="407"/>
        <end position="467"/>
    </location>
</feature>
<comment type="caution">
    <text evidence="2">The sequence shown here is derived from an EMBL/GenBank/DDBJ whole genome shotgun (WGS) entry which is preliminary data.</text>
</comment>
<organism evidence="2 3">
    <name type="scientific">Asaia bogorensis NBRC 16594</name>
    <dbReference type="NCBI Taxonomy" id="1231624"/>
    <lineage>
        <taxon>Bacteria</taxon>
        <taxon>Pseudomonadati</taxon>
        <taxon>Pseudomonadota</taxon>
        <taxon>Alphaproteobacteria</taxon>
        <taxon>Acetobacterales</taxon>
        <taxon>Acetobacteraceae</taxon>
        <taxon>Asaia</taxon>
    </lineage>
</organism>
<dbReference type="AlphaFoldDB" id="A0AAN4R492"/>
<feature type="compositionally biased region" description="Basic and acidic residues" evidence="1">
    <location>
        <begin position="448"/>
        <end position="467"/>
    </location>
</feature>
<feature type="region of interest" description="Disordered" evidence="1">
    <location>
        <begin position="152"/>
        <end position="235"/>
    </location>
</feature>
<feature type="region of interest" description="Disordered" evidence="1">
    <location>
        <begin position="91"/>
        <end position="114"/>
    </location>
</feature>
<evidence type="ECO:0000313" key="2">
    <source>
        <dbReference type="EMBL" id="GEL54465.1"/>
    </source>
</evidence>
<dbReference type="Proteomes" id="UP000321287">
    <property type="component" value="Unassembled WGS sequence"/>
</dbReference>
<feature type="compositionally biased region" description="Polar residues" evidence="1">
    <location>
        <begin position="91"/>
        <end position="106"/>
    </location>
</feature>
<sequence length="540" mass="55742">MDTEVSGNTHLTGGVISSTAEAERNHFSTGSLTAESLENISRWSGTGVSACGGYSKGEAPSDVLKTGTFAVGHEDHSESSVTQSVITGNIDVQSGSTTGHYSTDLASANGHPDNDFDAKKLNTTLQIQTVGQTLAESAVEVGKQVYDKFQADRGVSGGSGRNISGNNATQGAGSHNSSDGQAQLTDGSGRTNTAAGDLAASSGGSPTGGAQASDSNSGHGAFQERPSEEITVRPPEKFWSDAQLTTQLEGYENWEVRGGRNKPYSGGMGSSAEAQAFWNASENRLSQISNLPEGWGLIGSLPLAGMQAMDGKGMAALGTLALAGPNLVGLGSQFRVVALGAGGLHAGAVSGGMGSGVLALVQGGRGVVTVGDIAKVLKSPLTQGEARNAFNTALKAYQAYQNVDATAGEHHHPSDQANSGSGAQTHSGQQSTPAETVGADSLSPNNDEPPRPEEKEDPGKKANEVGARREQIVAEKVGGRVSREIIKIILGVRISTFWRRMGISSPLAVQLKQKILAPLCECCAFIRRKLINGVYKRGSI</sequence>
<keyword evidence="3" id="KW-1185">Reference proteome</keyword>
<gene>
    <name evidence="2" type="ORF">ABO01nite_24720</name>
</gene>
<accession>A0AAN4R492</accession>
<evidence type="ECO:0000313" key="3">
    <source>
        <dbReference type="Proteomes" id="UP000321287"/>
    </source>
</evidence>
<feature type="region of interest" description="Disordered" evidence="1">
    <location>
        <begin position="1"/>
        <end position="22"/>
    </location>
</feature>
<feature type="compositionally biased region" description="Polar residues" evidence="1">
    <location>
        <begin position="168"/>
        <end position="193"/>
    </location>
</feature>
<reference evidence="2 3" key="1">
    <citation type="submission" date="2019-07" db="EMBL/GenBank/DDBJ databases">
        <title>Whole genome shotgun sequence of Asaia bogorensis NBRC 16594.</title>
        <authorList>
            <person name="Hosoyama A."/>
            <person name="Uohara A."/>
            <person name="Ohji S."/>
            <person name="Ichikawa N."/>
        </authorList>
    </citation>
    <scope>NUCLEOTIDE SEQUENCE [LARGE SCALE GENOMIC DNA]</scope>
    <source>
        <strain evidence="2 3">NBRC 16594</strain>
    </source>
</reference>
<feature type="compositionally biased region" description="Low complexity" evidence="1">
    <location>
        <begin position="194"/>
        <end position="213"/>
    </location>
</feature>
<proteinExistence type="predicted"/>
<evidence type="ECO:0000256" key="1">
    <source>
        <dbReference type="SAM" id="MobiDB-lite"/>
    </source>
</evidence>